<comment type="similarity">
    <text evidence="2">Belongs to the NAD(P)-dependent epimerase/dehydratase family. Dihydroflavonol-4-reductase subfamily.</text>
</comment>
<dbReference type="InterPro" id="IPR036291">
    <property type="entry name" value="NAD(P)-bd_dom_sf"/>
</dbReference>
<feature type="domain" description="NAD-dependent epimerase/dehydratase" evidence="3">
    <location>
        <begin position="7"/>
        <end position="262"/>
    </location>
</feature>
<sequence length="335" mass="37050">MKVLPLIFITGASGFIGFEVAYQALQAGYRLRLSVRDRDSIPKLQRALSGHSDRMEFVVVPDITVSGCFDQFLHGATYVIHVASPLAFAGGDIYTPAVRGTKSILSAALQVKTIKRVVLTSSALALIPGDHRREGLVVSAEKWETDRGITEQTELDEAIDPALIPSLDPRAQYRAGKLAAHRATLEFASDHDPHFNIVMLYPTFVFGPSRLQESASELAGTNALLFSTLMSENPKGGQFLGVHIEDVAKAHIRALDYAASGVSGFLLSAKRRSWSEVCKLVSEEFPTMKLKLQPRDWEHYSVDTSQAEKCLGLSFRPMEDQVRDLLQQQLSFREF</sequence>
<dbReference type="PANTHER" id="PTHR10366:SF812">
    <property type="entry name" value="VPS9 DOMAIN-CONTAINING PROTEIN"/>
    <property type="match status" value="1"/>
</dbReference>
<protein>
    <submittedName>
        <fullName evidence="4">Uncharacterized oxidoreductase C513.07</fullName>
    </submittedName>
</protein>
<comment type="caution">
    <text evidence="4">The sequence shown here is derived from an EMBL/GenBank/DDBJ whole genome shotgun (WGS) entry which is preliminary data.</text>
</comment>
<proteinExistence type="inferred from homology"/>
<dbReference type="InterPro" id="IPR001509">
    <property type="entry name" value="Epimerase_deHydtase"/>
</dbReference>
<evidence type="ECO:0000313" key="4">
    <source>
        <dbReference type="EMBL" id="GFF57826.1"/>
    </source>
</evidence>
<gene>
    <name evidence="4" type="ORF">IFM46972_10914</name>
</gene>
<reference evidence="4 5" key="1">
    <citation type="submission" date="2020-01" db="EMBL/GenBank/DDBJ databases">
        <title>Draft genome sequence of Aspergillus udagawae IFM 46972.</title>
        <authorList>
            <person name="Takahashi H."/>
            <person name="Yaguchi T."/>
        </authorList>
    </citation>
    <scope>NUCLEOTIDE SEQUENCE [LARGE SCALE GENOMIC DNA]</scope>
    <source>
        <strain evidence="4 5">IFM 46972</strain>
    </source>
</reference>
<dbReference type="EMBL" id="BLKC01000160">
    <property type="protein sequence ID" value="GFF57826.1"/>
    <property type="molecule type" value="Genomic_DNA"/>
</dbReference>
<keyword evidence="1" id="KW-0560">Oxidoreductase</keyword>
<evidence type="ECO:0000259" key="3">
    <source>
        <dbReference type="Pfam" id="PF01370"/>
    </source>
</evidence>
<dbReference type="Gene3D" id="3.40.50.720">
    <property type="entry name" value="NAD(P)-binding Rossmann-like Domain"/>
    <property type="match status" value="1"/>
</dbReference>
<dbReference type="Proteomes" id="UP000465221">
    <property type="component" value="Unassembled WGS sequence"/>
</dbReference>
<organism evidence="4 5">
    <name type="scientific">Aspergillus udagawae</name>
    <dbReference type="NCBI Taxonomy" id="91492"/>
    <lineage>
        <taxon>Eukaryota</taxon>
        <taxon>Fungi</taxon>
        <taxon>Dikarya</taxon>
        <taxon>Ascomycota</taxon>
        <taxon>Pezizomycotina</taxon>
        <taxon>Eurotiomycetes</taxon>
        <taxon>Eurotiomycetidae</taxon>
        <taxon>Eurotiales</taxon>
        <taxon>Aspergillaceae</taxon>
        <taxon>Aspergillus</taxon>
        <taxon>Aspergillus subgen. Fumigati</taxon>
    </lineage>
</organism>
<dbReference type="SUPFAM" id="SSF51735">
    <property type="entry name" value="NAD(P)-binding Rossmann-fold domains"/>
    <property type="match status" value="1"/>
</dbReference>
<dbReference type="AlphaFoldDB" id="A0A8H3XQN1"/>
<evidence type="ECO:0000256" key="2">
    <source>
        <dbReference type="ARBA" id="ARBA00023445"/>
    </source>
</evidence>
<evidence type="ECO:0000256" key="1">
    <source>
        <dbReference type="ARBA" id="ARBA00023002"/>
    </source>
</evidence>
<dbReference type="InterPro" id="IPR050425">
    <property type="entry name" value="NAD(P)_dehydrat-like"/>
</dbReference>
<dbReference type="Pfam" id="PF01370">
    <property type="entry name" value="Epimerase"/>
    <property type="match status" value="1"/>
</dbReference>
<evidence type="ECO:0000313" key="5">
    <source>
        <dbReference type="Proteomes" id="UP000465221"/>
    </source>
</evidence>
<dbReference type="PANTHER" id="PTHR10366">
    <property type="entry name" value="NAD DEPENDENT EPIMERASE/DEHYDRATASE"/>
    <property type="match status" value="1"/>
</dbReference>
<dbReference type="GO" id="GO:0016616">
    <property type="term" value="F:oxidoreductase activity, acting on the CH-OH group of donors, NAD or NADP as acceptor"/>
    <property type="evidence" value="ECO:0007669"/>
    <property type="project" value="TreeGrafter"/>
</dbReference>
<name>A0A8H3XQN1_9EURO</name>
<accession>A0A8H3XQN1</accession>